<name>A0A9W8XBH4_9PLEO</name>
<dbReference type="PANTHER" id="PTHR33112">
    <property type="entry name" value="DOMAIN PROTEIN, PUTATIVE-RELATED"/>
    <property type="match status" value="1"/>
</dbReference>
<evidence type="ECO:0000313" key="2">
    <source>
        <dbReference type="EMBL" id="KAJ4345418.1"/>
    </source>
</evidence>
<comment type="caution">
    <text evidence="2">The sequence shown here is derived from an EMBL/GenBank/DDBJ whole genome shotgun (WGS) entry which is preliminary data.</text>
</comment>
<dbReference type="Pfam" id="PF06985">
    <property type="entry name" value="HET"/>
    <property type="match status" value="1"/>
</dbReference>
<evidence type="ECO:0000313" key="3">
    <source>
        <dbReference type="Proteomes" id="UP001140513"/>
    </source>
</evidence>
<dbReference type="PANTHER" id="PTHR33112:SF9">
    <property type="entry name" value="HETEROKARYON INCOMPATIBILITY DOMAIN-CONTAINING PROTEIN"/>
    <property type="match status" value="1"/>
</dbReference>
<accession>A0A9W8XBH4</accession>
<dbReference type="GeneID" id="80915078"/>
<dbReference type="RefSeq" id="XP_056065582.1">
    <property type="nucleotide sequence ID" value="XM_056220279.1"/>
</dbReference>
<proteinExistence type="predicted"/>
<organism evidence="2 3">
    <name type="scientific">Didymosphaeria variabile</name>
    <dbReference type="NCBI Taxonomy" id="1932322"/>
    <lineage>
        <taxon>Eukaryota</taxon>
        <taxon>Fungi</taxon>
        <taxon>Dikarya</taxon>
        <taxon>Ascomycota</taxon>
        <taxon>Pezizomycotina</taxon>
        <taxon>Dothideomycetes</taxon>
        <taxon>Pleosporomycetidae</taxon>
        <taxon>Pleosporales</taxon>
        <taxon>Massarineae</taxon>
        <taxon>Didymosphaeriaceae</taxon>
        <taxon>Didymosphaeria</taxon>
    </lineage>
</organism>
<keyword evidence="3" id="KW-1185">Reference proteome</keyword>
<sequence length="520" mass="59618">MKYPKRLLDLQELKEAQGVKGLGGLKALPRHLDLGTKVYLVDGAKADGRYVTLSHCWGKPKKGQGQLRLTGKTEQRLKKEGIELRYLCKSFRDAMLFAYRLDQVRYIWIDSLCIIQPDPTYTDKTKDPSGQDWKEQSRVMGEVYRQSFLNISATAAKDGDHGLFIAWECGGFQDVEGFPNGYTTITVRHGDIINERHLKDFNEARGLRLRTSRLRGFPDPDKNLSKLGTYELWKYVVEVYSRTNLTFARDKLIALSGIAEQFSRETKCDYVAGMWREHLESQLLWQVNEDYQDGIFANPACRDELRAPSFSWAAIDSPYGVTYGETTDYGKDRQKQLLFEVRACEIDLEDPKNPFGLIKAGQLHIKPRYLRRVALRKLGPPSHVPYGWRLQEDVLPKQDYNPKHTTSLDMSARKETSLSKKTAFVEHHSLNLDAPESDIDIFASGAEVYCMPAAFGDRTVKEAWRDLMCLLLLKTKPAQEHPTSKHQFRRIGITRLSSAMHWKSHAILMEQPFEGDIILH</sequence>
<evidence type="ECO:0000259" key="1">
    <source>
        <dbReference type="Pfam" id="PF06985"/>
    </source>
</evidence>
<dbReference type="Proteomes" id="UP001140513">
    <property type="component" value="Unassembled WGS sequence"/>
</dbReference>
<reference evidence="2" key="1">
    <citation type="submission" date="2022-10" db="EMBL/GenBank/DDBJ databases">
        <title>Tapping the CABI collections for fungal endophytes: first genome assemblies for Collariella, Neodidymelliopsis, Ascochyta clinopodiicola, Didymella pomorum, Didymosphaeria variabile, Neocosmospora piperis and Neocucurbitaria cava.</title>
        <authorList>
            <person name="Hill R."/>
        </authorList>
    </citation>
    <scope>NUCLEOTIDE SEQUENCE</scope>
    <source>
        <strain evidence="2">IMI 356815</strain>
    </source>
</reference>
<dbReference type="InterPro" id="IPR010730">
    <property type="entry name" value="HET"/>
</dbReference>
<dbReference type="OrthoDB" id="5362512at2759"/>
<protein>
    <recommendedName>
        <fullName evidence="1">Heterokaryon incompatibility domain-containing protein</fullName>
    </recommendedName>
</protein>
<gene>
    <name evidence="2" type="ORF">N0V89_011548</name>
</gene>
<dbReference type="EMBL" id="JAPEUX010000009">
    <property type="protein sequence ID" value="KAJ4345418.1"/>
    <property type="molecule type" value="Genomic_DNA"/>
</dbReference>
<feature type="domain" description="Heterokaryon incompatibility" evidence="1">
    <location>
        <begin position="50"/>
        <end position="164"/>
    </location>
</feature>
<dbReference type="AlphaFoldDB" id="A0A9W8XBH4"/>